<dbReference type="NCBIfam" id="TIGR02429">
    <property type="entry name" value="pcaI_scoA_fam"/>
    <property type="match status" value="1"/>
</dbReference>
<dbReference type="Proteomes" id="UP000257139">
    <property type="component" value="Chromosome CBM2594_b"/>
</dbReference>
<sequence length="225" mass="23523">MIDKTVASLEQAVAGIPDGATVLVSGFGGSGVPGALLDALLARGARGLTIVNNNAGNGDTGIAALIRAGAVRKVICSHPRSTNAEAFIEAYRAGRVELECVPQGTLVERMRAAGAGLGPFFTPTAYGTALAEGKETREIEGRGYVLEQPLRGDFALVKAHQADRWGNLTYRYAGRNFGPVMCTAARHTIVQVDEIVPLGTLAPEQVMTPGIFVQAVVQTGERHAA</sequence>
<dbReference type="InterPro" id="IPR012792">
    <property type="entry name" value="3-oxoacid_CoA-transf_A"/>
</dbReference>
<dbReference type="InterPro" id="IPR037171">
    <property type="entry name" value="NagB/RpiA_transferase-like"/>
</dbReference>
<evidence type="ECO:0000313" key="2">
    <source>
        <dbReference type="EMBL" id="SPC22976.1"/>
    </source>
</evidence>
<accession>A0A375DR46</accession>
<evidence type="ECO:0000256" key="1">
    <source>
        <dbReference type="ARBA" id="ARBA00022679"/>
    </source>
</evidence>
<dbReference type="PANTHER" id="PTHR13707:SF60">
    <property type="entry name" value="ACETATE COA-TRANSFERASE SUBUNIT ALPHA"/>
    <property type="match status" value="1"/>
</dbReference>
<dbReference type="SMART" id="SM00882">
    <property type="entry name" value="CoA_trans"/>
    <property type="match status" value="1"/>
</dbReference>
<dbReference type="GO" id="GO:0008410">
    <property type="term" value="F:CoA-transferase activity"/>
    <property type="evidence" value="ECO:0007669"/>
    <property type="project" value="InterPro"/>
</dbReference>
<organism evidence="2 3">
    <name type="scientific">Cupriavidus taiwanensis</name>
    <dbReference type="NCBI Taxonomy" id="164546"/>
    <lineage>
        <taxon>Bacteria</taxon>
        <taxon>Pseudomonadati</taxon>
        <taxon>Pseudomonadota</taxon>
        <taxon>Betaproteobacteria</taxon>
        <taxon>Burkholderiales</taxon>
        <taxon>Burkholderiaceae</taxon>
        <taxon>Cupriavidus</taxon>
    </lineage>
</organism>
<dbReference type="InterPro" id="IPR004165">
    <property type="entry name" value="CoA_trans_fam_I"/>
</dbReference>
<dbReference type="EC" id="2.8.3.-" evidence="2"/>
<dbReference type="EMBL" id="LT978514">
    <property type="protein sequence ID" value="SPC22976.1"/>
    <property type="molecule type" value="Genomic_DNA"/>
</dbReference>
<proteinExistence type="predicted"/>
<dbReference type="Gene3D" id="3.40.1080.10">
    <property type="entry name" value="Glutaconate Coenzyme A-transferase"/>
    <property type="match status" value="1"/>
</dbReference>
<name>A0A375DR46_9BURK</name>
<dbReference type="RefSeq" id="WP_025581646.1">
    <property type="nucleotide sequence ID" value="NZ_LT976872.1"/>
</dbReference>
<evidence type="ECO:0000313" key="3">
    <source>
        <dbReference type="Proteomes" id="UP000257139"/>
    </source>
</evidence>
<keyword evidence="1 2" id="KW-0808">Transferase</keyword>
<protein>
    <submittedName>
        <fullName evidence="2">Acetyl-CoA:acetoacetyl-CoA transferase, alpha subunit</fullName>
        <ecNumber evidence="2">2.8.3.-</ecNumber>
    </submittedName>
</protein>
<dbReference type="SUPFAM" id="SSF100950">
    <property type="entry name" value="NagB/RpiA/CoA transferase-like"/>
    <property type="match status" value="1"/>
</dbReference>
<dbReference type="AlphaFoldDB" id="A0A375DR46"/>
<dbReference type="PANTHER" id="PTHR13707">
    <property type="entry name" value="KETOACID-COENZYME A TRANSFERASE"/>
    <property type="match status" value="1"/>
</dbReference>
<dbReference type="Pfam" id="PF01144">
    <property type="entry name" value="CoA_trans"/>
    <property type="match status" value="1"/>
</dbReference>
<reference evidence="2 3" key="1">
    <citation type="submission" date="2018-01" db="EMBL/GenBank/DDBJ databases">
        <authorList>
            <person name="Clerissi C."/>
        </authorList>
    </citation>
    <scope>NUCLEOTIDE SEQUENCE [LARGE SCALE GENOMIC DNA]</scope>
    <source>
        <strain evidence="2">Cupriavidus taiwanensis STM 6021</strain>
    </source>
</reference>
<gene>
    <name evidence="2" type="primary">atoD</name>
    <name evidence="2" type="ORF">CBM2594_B50217</name>
</gene>